<dbReference type="AlphaFoldDB" id="A0A098G0H6"/>
<organism evidence="1 2">
    <name type="scientific">Legionella fallonii LLAP-10</name>
    <dbReference type="NCBI Taxonomy" id="1212491"/>
    <lineage>
        <taxon>Bacteria</taxon>
        <taxon>Pseudomonadati</taxon>
        <taxon>Pseudomonadota</taxon>
        <taxon>Gammaproteobacteria</taxon>
        <taxon>Legionellales</taxon>
        <taxon>Legionellaceae</taxon>
        <taxon>Legionella</taxon>
    </lineage>
</organism>
<sequence length="75" mass="8310">MTPFKCSRFCGAHGITIFLAKSRLIINHGSFLQRSHISSNEEKAFKIVAKSLLAYSDVEIDKLIEEGALVGVENE</sequence>
<dbReference type="EMBL" id="LN614827">
    <property type="protein sequence ID" value="CEG55968.1"/>
    <property type="molecule type" value="Genomic_DNA"/>
</dbReference>
<evidence type="ECO:0000313" key="1">
    <source>
        <dbReference type="EMBL" id="CEG55968.1"/>
    </source>
</evidence>
<name>A0A098G0H6_9GAMM</name>
<proteinExistence type="predicted"/>
<reference evidence="2" key="1">
    <citation type="submission" date="2014-09" db="EMBL/GenBank/DDBJ databases">
        <authorList>
            <person name="Gomez-Valero L."/>
        </authorList>
    </citation>
    <scope>NUCLEOTIDE SEQUENCE [LARGE SCALE GENOMIC DNA]</scope>
    <source>
        <strain evidence="2">ATCC700992</strain>
    </source>
</reference>
<keyword evidence="2" id="KW-1185">Reference proteome</keyword>
<accession>A0A098G0H6</accession>
<protein>
    <submittedName>
        <fullName evidence="1">Uncharacterized protein</fullName>
    </submittedName>
</protein>
<dbReference type="KEGG" id="lfa:LFA_0510"/>
<dbReference type="HOGENOM" id="CLU_2666594_0_0_6"/>
<dbReference type="STRING" id="1212491.LFA_0510"/>
<evidence type="ECO:0000313" key="2">
    <source>
        <dbReference type="Proteomes" id="UP000032430"/>
    </source>
</evidence>
<dbReference type="Proteomes" id="UP000032430">
    <property type="component" value="Chromosome I"/>
</dbReference>
<gene>
    <name evidence="1" type="ORF">LFA_0510</name>
</gene>